<comment type="caution">
    <text evidence="1">The sequence shown here is derived from an EMBL/GenBank/DDBJ whole genome shotgun (WGS) entry which is preliminary data.</text>
</comment>
<dbReference type="EMBL" id="MU003517">
    <property type="protein sequence ID" value="KAF2468287.1"/>
    <property type="molecule type" value="Genomic_DNA"/>
</dbReference>
<dbReference type="Proteomes" id="UP000799755">
    <property type="component" value="Unassembled WGS sequence"/>
</dbReference>
<proteinExistence type="predicted"/>
<evidence type="ECO:0000313" key="1">
    <source>
        <dbReference type="EMBL" id="KAF2468287.1"/>
    </source>
</evidence>
<sequence>MLFFQIVSVFGLVGCCLSRSLPKPISPRQNPSTTAAAPAANPTICGDIVDAVNDPEGFNIFWASDAYACLTSVPFNPAVASRFVKYWNETIQFQSTLAYLKNPPTGYQQPAFDVQAGLAVIQQHINEGFYTNQYAFEADFQLLTYAMHDAHVQLTAGALSAFSFASPYEIASVSIDGKEPPKVYMTDDIINSPKQGWTPSPLKTINGVEVVEFLTQYAALNSWGNVEPHADWNALMSHPALDIQGGLNMFAGSGTFYPGENLTFVFENTTKIETIWIAIYNELANYTGPLTTGGDFYNYFVLGELPASFNSSTIVEPEIPDAPPAPTSWFIDSLEAYPSNPDIAQSDLGVLGTGLVTGYFYNDISTGILSLPSFDIVPDSIGNYSDAVSSFIGNASQANLTRVIIDLQQNKGGATLLAYTIFKSFFPDQIPFAGSRRRSFDMANLIGSSTSNFWDSLDESNDNELTFKQEIAANEWVITDRLNAATGKNFTGWKEYQGPVDDNGDSFTLTEQYDLANDIFDSAAFDEWIPLDYLGDQSRFSKANRPWQPEQIVILTDGLCSSACSLLVEMMTRVGVRTIVAGGRPTTGPMQAVGGNRGARLYSANAIDADISFSRSIDEWVDDNVNGSLPDVRETGMFIKFAGINLRDQVRKDDKTPLQFKYEAADCRIYYTLSNLYNATRLWHDTATAAFIDPSLCVQDSTGYSTTNNTNPKAPPKPSVQSPPILTQPAIQQIEFESNPTGGLQDGAGKPKGDNTFVLCPSGVCEGTARCKTINVKCSKTLTIKKPVCLPTCDNRLGSTGCNGICDINQKHESKSGLGKTASYGGNLFSGLCVPEIGTRSLGCPANPKTGK</sequence>
<protein>
    <submittedName>
        <fullName evidence="1">Uncharacterized protein</fullName>
    </submittedName>
</protein>
<accession>A0ACB6QN38</accession>
<gene>
    <name evidence="1" type="ORF">BDR25DRAFT_305255</name>
</gene>
<keyword evidence="2" id="KW-1185">Reference proteome</keyword>
<reference evidence="1" key="1">
    <citation type="journal article" date="2020" name="Stud. Mycol.">
        <title>101 Dothideomycetes genomes: a test case for predicting lifestyles and emergence of pathogens.</title>
        <authorList>
            <person name="Haridas S."/>
            <person name="Albert R."/>
            <person name="Binder M."/>
            <person name="Bloem J."/>
            <person name="Labutti K."/>
            <person name="Salamov A."/>
            <person name="Andreopoulos B."/>
            <person name="Baker S."/>
            <person name="Barry K."/>
            <person name="Bills G."/>
            <person name="Bluhm B."/>
            <person name="Cannon C."/>
            <person name="Castanera R."/>
            <person name="Culley D."/>
            <person name="Daum C."/>
            <person name="Ezra D."/>
            <person name="Gonzalez J."/>
            <person name="Henrissat B."/>
            <person name="Kuo A."/>
            <person name="Liang C."/>
            <person name="Lipzen A."/>
            <person name="Lutzoni F."/>
            <person name="Magnuson J."/>
            <person name="Mondo S."/>
            <person name="Nolan M."/>
            <person name="Ohm R."/>
            <person name="Pangilinan J."/>
            <person name="Park H.-J."/>
            <person name="Ramirez L."/>
            <person name="Alfaro M."/>
            <person name="Sun H."/>
            <person name="Tritt A."/>
            <person name="Yoshinaga Y."/>
            <person name="Zwiers L.-H."/>
            <person name="Turgeon B."/>
            <person name="Goodwin S."/>
            <person name="Spatafora J."/>
            <person name="Crous P."/>
            <person name="Grigoriev I."/>
        </authorList>
    </citation>
    <scope>NUCLEOTIDE SEQUENCE</scope>
    <source>
        <strain evidence="1">ATCC 200398</strain>
    </source>
</reference>
<organism evidence="1 2">
    <name type="scientific">Lindgomyces ingoldianus</name>
    <dbReference type="NCBI Taxonomy" id="673940"/>
    <lineage>
        <taxon>Eukaryota</taxon>
        <taxon>Fungi</taxon>
        <taxon>Dikarya</taxon>
        <taxon>Ascomycota</taxon>
        <taxon>Pezizomycotina</taxon>
        <taxon>Dothideomycetes</taxon>
        <taxon>Pleosporomycetidae</taxon>
        <taxon>Pleosporales</taxon>
        <taxon>Lindgomycetaceae</taxon>
        <taxon>Lindgomyces</taxon>
    </lineage>
</organism>
<evidence type="ECO:0000313" key="2">
    <source>
        <dbReference type="Proteomes" id="UP000799755"/>
    </source>
</evidence>
<name>A0ACB6QN38_9PLEO</name>